<feature type="chain" id="PRO_5035217404" description="SH3b domain-containing protein" evidence="1">
    <location>
        <begin position="24"/>
        <end position="237"/>
    </location>
</feature>
<evidence type="ECO:0000313" key="3">
    <source>
        <dbReference type="Proteomes" id="UP000597444"/>
    </source>
</evidence>
<gene>
    <name evidence="2" type="ORF">KSF_039840</name>
</gene>
<name>A0A8J3IR94_9CHLR</name>
<reference evidence="2" key="1">
    <citation type="submission" date="2020-10" db="EMBL/GenBank/DDBJ databases">
        <title>Taxonomic study of unclassified bacteria belonging to the class Ktedonobacteria.</title>
        <authorList>
            <person name="Yabe S."/>
            <person name="Wang C.M."/>
            <person name="Zheng Y."/>
            <person name="Sakai Y."/>
            <person name="Cavaletti L."/>
            <person name="Monciardini P."/>
            <person name="Donadio S."/>
        </authorList>
    </citation>
    <scope>NUCLEOTIDE SEQUENCE</scope>
    <source>
        <strain evidence="2">ID150040</strain>
    </source>
</reference>
<evidence type="ECO:0000256" key="1">
    <source>
        <dbReference type="SAM" id="SignalP"/>
    </source>
</evidence>
<dbReference type="AlphaFoldDB" id="A0A8J3IR94"/>
<evidence type="ECO:0008006" key="4">
    <source>
        <dbReference type="Google" id="ProtNLM"/>
    </source>
</evidence>
<feature type="signal peptide" evidence="1">
    <location>
        <begin position="1"/>
        <end position="23"/>
    </location>
</feature>
<keyword evidence="1" id="KW-0732">Signal</keyword>
<comment type="caution">
    <text evidence="2">The sequence shown here is derived from an EMBL/GenBank/DDBJ whole genome shotgun (WGS) entry which is preliminary data.</text>
</comment>
<protein>
    <recommendedName>
        <fullName evidence="4">SH3b domain-containing protein</fullName>
    </recommendedName>
</protein>
<evidence type="ECO:0000313" key="2">
    <source>
        <dbReference type="EMBL" id="GHO93936.1"/>
    </source>
</evidence>
<dbReference type="EMBL" id="BNJK01000001">
    <property type="protein sequence ID" value="GHO93936.1"/>
    <property type="molecule type" value="Genomic_DNA"/>
</dbReference>
<sequence>MRNRILLCLFVSAIAVISTLVSPNLPTSRAAVHTTAQAESASVTIYLDHRKVHDIDACATPTENCRVIEYVNAGSYQAKCQKQGDTVSDLGYTNNWWTDVLTPTGHWGWVTNIYIKGATKIAGVPDCTDAAPPPPSPSGVACTNKMAPLVRLYKEADKSSTCYNAVASPVETVSNVTYMCVNGSIKVTFEAPAGSAPTTLEGGGYYVEKTFSPATTIHITKIEEMGDGFHINYCHID</sequence>
<accession>A0A8J3IR94</accession>
<dbReference type="Proteomes" id="UP000597444">
    <property type="component" value="Unassembled WGS sequence"/>
</dbReference>
<dbReference type="RefSeq" id="WP_220204702.1">
    <property type="nucleotide sequence ID" value="NZ_BNJK01000001.1"/>
</dbReference>
<proteinExistence type="predicted"/>
<organism evidence="2 3">
    <name type="scientific">Reticulibacter mediterranei</name>
    <dbReference type="NCBI Taxonomy" id="2778369"/>
    <lineage>
        <taxon>Bacteria</taxon>
        <taxon>Bacillati</taxon>
        <taxon>Chloroflexota</taxon>
        <taxon>Ktedonobacteria</taxon>
        <taxon>Ktedonobacterales</taxon>
        <taxon>Reticulibacteraceae</taxon>
        <taxon>Reticulibacter</taxon>
    </lineage>
</organism>
<keyword evidence="3" id="KW-1185">Reference proteome</keyword>